<organism evidence="1 2">
    <name type="scientific">Araneus ventricosus</name>
    <name type="common">Orbweaver spider</name>
    <name type="synonym">Epeira ventricosa</name>
    <dbReference type="NCBI Taxonomy" id="182803"/>
    <lineage>
        <taxon>Eukaryota</taxon>
        <taxon>Metazoa</taxon>
        <taxon>Ecdysozoa</taxon>
        <taxon>Arthropoda</taxon>
        <taxon>Chelicerata</taxon>
        <taxon>Arachnida</taxon>
        <taxon>Araneae</taxon>
        <taxon>Araneomorphae</taxon>
        <taxon>Entelegynae</taxon>
        <taxon>Araneoidea</taxon>
        <taxon>Araneidae</taxon>
        <taxon>Araneus</taxon>
    </lineage>
</organism>
<dbReference type="EMBL" id="BGPR01003638">
    <property type="protein sequence ID" value="GBM90609.1"/>
    <property type="molecule type" value="Genomic_DNA"/>
</dbReference>
<accession>A0A4Y2JMG1</accession>
<keyword evidence="2" id="KW-1185">Reference proteome</keyword>
<protein>
    <submittedName>
        <fullName evidence="1">Uncharacterized protein</fullName>
    </submittedName>
</protein>
<sequence>MSLEHLEGTLVADFTLHVRRRFARNDEMQLNTPQLETRIPLKKEPNNLTKKIQQDFVRHRCLRTARVEPKTLFHNGELAAGERFGTVSFVKVASTFIFF</sequence>
<dbReference type="Proteomes" id="UP000499080">
    <property type="component" value="Unassembled WGS sequence"/>
</dbReference>
<gene>
    <name evidence="1" type="ORF">AVEN_239217_1</name>
</gene>
<evidence type="ECO:0000313" key="2">
    <source>
        <dbReference type="Proteomes" id="UP000499080"/>
    </source>
</evidence>
<dbReference type="AlphaFoldDB" id="A0A4Y2JMG1"/>
<name>A0A4Y2JMG1_ARAVE</name>
<evidence type="ECO:0000313" key="1">
    <source>
        <dbReference type="EMBL" id="GBM90609.1"/>
    </source>
</evidence>
<comment type="caution">
    <text evidence="1">The sequence shown here is derived from an EMBL/GenBank/DDBJ whole genome shotgun (WGS) entry which is preliminary data.</text>
</comment>
<reference evidence="1 2" key="1">
    <citation type="journal article" date="2019" name="Sci. Rep.">
        <title>Orb-weaving spider Araneus ventricosus genome elucidates the spidroin gene catalogue.</title>
        <authorList>
            <person name="Kono N."/>
            <person name="Nakamura H."/>
            <person name="Ohtoshi R."/>
            <person name="Moran D.A.P."/>
            <person name="Shinohara A."/>
            <person name="Yoshida Y."/>
            <person name="Fujiwara M."/>
            <person name="Mori M."/>
            <person name="Tomita M."/>
            <person name="Arakawa K."/>
        </authorList>
    </citation>
    <scope>NUCLEOTIDE SEQUENCE [LARGE SCALE GENOMIC DNA]</scope>
</reference>
<proteinExistence type="predicted"/>